<gene>
    <name evidence="9" type="ORF">RIF29_04581</name>
</gene>
<comment type="subunit">
    <text evidence="7">Homodimer and heterodimers.</text>
</comment>
<keyword evidence="6" id="KW-0472">Membrane</keyword>
<evidence type="ECO:0000256" key="7">
    <source>
        <dbReference type="RuleBase" id="RU361233"/>
    </source>
</evidence>
<comment type="caution">
    <text evidence="9">The sequence shown here is derived from an EMBL/GenBank/DDBJ whole genome shotgun (WGS) entry which is preliminary data.</text>
</comment>
<dbReference type="AlphaFoldDB" id="A0AAN9J1X6"/>
<feature type="domain" description="Casparian strip membrane protein" evidence="8">
    <location>
        <begin position="137"/>
        <end position="179"/>
    </location>
</feature>
<keyword evidence="5" id="KW-1133">Transmembrane helix</keyword>
<dbReference type="InterPro" id="IPR006702">
    <property type="entry name" value="CASP_dom"/>
</dbReference>
<evidence type="ECO:0000256" key="3">
    <source>
        <dbReference type="ARBA" id="ARBA00022475"/>
    </source>
</evidence>
<evidence type="ECO:0000313" key="9">
    <source>
        <dbReference type="EMBL" id="KAK7290279.1"/>
    </source>
</evidence>
<sequence>MTSLLKSNLQQAAQVVFFKPPLTNKTDQAVASLCREVKNTTEMVRAKWNKNDLIPIAFTLSNLIYGKKKMILRSHFDKKKMFGTLTHLDEMLHNGELIPPPIAVVLCSSHRLQTASSVAVFLLCFSVALLKCSDKKIRYLVHANGICAGYSLLSAAIVAMPRRCTMPRAWTFFLLDQLCH</sequence>
<proteinExistence type="inferred from homology"/>
<comment type="subcellular location">
    <subcellularLocation>
        <location evidence="1 7">Cell membrane</location>
        <topology evidence="1 7">Multi-pass membrane protein</topology>
    </subcellularLocation>
</comment>
<dbReference type="Pfam" id="PF04535">
    <property type="entry name" value="CASP_dom"/>
    <property type="match status" value="1"/>
</dbReference>
<reference evidence="9 10" key="1">
    <citation type="submission" date="2024-01" db="EMBL/GenBank/DDBJ databases">
        <title>The genomes of 5 underutilized Papilionoideae crops provide insights into root nodulation and disease resistanc.</title>
        <authorList>
            <person name="Yuan L."/>
        </authorList>
    </citation>
    <scope>NUCLEOTIDE SEQUENCE [LARGE SCALE GENOMIC DNA]</scope>
    <source>
        <strain evidence="9">ZHUSHIDOU_FW_LH</strain>
        <tissue evidence="9">Leaf</tissue>
    </source>
</reference>
<evidence type="ECO:0000313" key="10">
    <source>
        <dbReference type="Proteomes" id="UP001372338"/>
    </source>
</evidence>
<keyword evidence="4" id="KW-0812">Transmembrane</keyword>
<dbReference type="EMBL" id="JAYWIO010000001">
    <property type="protein sequence ID" value="KAK7290279.1"/>
    <property type="molecule type" value="Genomic_DNA"/>
</dbReference>
<protein>
    <recommendedName>
        <fullName evidence="7">CASP-like protein</fullName>
    </recommendedName>
</protein>
<keyword evidence="3 7" id="KW-1003">Cell membrane</keyword>
<evidence type="ECO:0000256" key="1">
    <source>
        <dbReference type="ARBA" id="ARBA00004651"/>
    </source>
</evidence>
<evidence type="ECO:0000256" key="4">
    <source>
        <dbReference type="ARBA" id="ARBA00022692"/>
    </source>
</evidence>
<accession>A0AAN9J1X6</accession>
<keyword evidence="10" id="KW-1185">Reference proteome</keyword>
<organism evidence="9 10">
    <name type="scientific">Crotalaria pallida</name>
    <name type="common">Smooth rattlebox</name>
    <name type="synonym">Crotalaria striata</name>
    <dbReference type="NCBI Taxonomy" id="3830"/>
    <lineage>
        <taxon>Eukaryota</taxon>
        <taxon>Viridiplantae</taxon>
        <taxon>Streptophyta</taxon>
        <taxon>Embryophyta</taxon>
        <taxon>Tracheophyta</taxon>
        <taxon>Spermatophyta</taxon>
        <taxon>Magnoliopsida</taxon>
        <taxon>eudicotyledons</taxon>
        <taxon>Gunneridae</taxon>
        <taxon>Pentapetalae</taxon>
        <taxon>rosids</taxon>
        <taxon>fabids</taxon>
        <taxon>Fabales</taxon>
        <taxon>Fabaceae</taxon>
        <taxon>Papilionoideae</taxon>
        <taxon>50 kb inversion clade</taxon>
        <taxon>genistoids sensu lato</taxon>
        <taxon>core genistoids</taxon>
        <taxon>Crotalarieae</taxon>
        <taxon>Crotalaria</taxon>
    </lineage>
</organism>
<evidence type="ECO:0000256" key="6">
    <source>
        <dbReference type="ARBA" id="ARBA00023136"/>
    </source>
</evidence>
<evidence type="ECO:0000256" key="5">
    <source>
        <dbReference type="ARBA" id="ARBA00022989"/>
    </source>
</evidence>
<name>A0AAN9J1X6_CROPI</name>
<dbReference type="GO" id="GO:0005886">
    <property type="term" value="C:plasma membrane"/>
    <property type="evidence" value="ECO:0007669"/>
    <property type="project" value="UniProtKB-SubCell"/>
</dbReference>
<comment type="similarity">
    <text evidence="2 7">Belongs to the Casparian strip membrane proteins (CASP) family.</text>
</comment>
<dbReference type="Proteomes" id="UP001372338">
    <property type="component" value="Unassembled WGS sequence"/>
</dbReference>
<evidence type="ECO:0000256" key="2">
    <source>
        <dbReference type="ARBA" id="ARBA00007651"/>
    </source>
</evidence>
<evidence type="ECO:0000259" key="8">
    <source>
        <dbReference type="Pfam" id="PF04535"/>
    </source>
</evidence>